<protein>
    <submittedName>
        <fullName evidence="1">Uncharacterized protein</fullName>
    </submittedName>
</protein>
<gene>
    <name evidence="1" type="ORF">CHARACLAT_026912</name>
</gene>
<dbReference type="Proteomes" id="UP001352852">
    <property type="component" value="Unassembled WGS sequence"/>
</dbReference>
<comment type="caution">
    <text evidence="1">The sequence shown here is derived from an EMBL/GenBank/DDBJ whole genome shotgun (WGS) entry which is preliminary data.</text>
</comment>
<name>A0ABU7DAE4_9TELE</name>
<dbReference type="EMBL" id="JAHUTJ010019712">
    <property type="protein sequence ID" value="MED6272106.1"/>
    <property type="molecule type" value="Genomic_DNA"/>
</dbReference>
<reference evidence="1 2" key="1">
    <citation type="submission" date="2021-06" db="EMBL/GenBank/DDBJ databases">
        <authorList>
            <person name="Palmer J.M."/>
        </authorList>
    </citation>
    <scope>NUCLEOTIDE SEQUENCE [LARGE SCALE GENOMIC DNA]</scope>
    <source>
        <strain evidence="1 2">CL_MEX2019</strain>
        <tissue evidence="1">Muscle</tissue>
    </source>
</reference>
<sequence length="125" mass="13542">MYSGEHSFYQRFGHTVLSLHSLAGDRRRASVCLQPSRPLVERNTSIQHISVNFTTSFQADCSIGVQVYFHHHLLRGQEIMLSSQSSRSSPVISSLTGTDFGEVTISSSAASSATSGTTSFTSSNP</sequence>
<keyword evidence="2" id="KW-1185">Reference proteome</keyword>
<organism evidence="1 2">
    <name type="scientific">Characodon lateralis</name>
    <dbReference type="NCBI Taxonomy" id="208331"/>
    <lineage>
        <taxon>Eukaryota</taxon>
        <taxon>Metazoa</taxon>
        <taxon>Chordata</taxon>
        <taxon>Craniata</taxon>
        <taxon>Vertebrata</taxon>
        <taxon>Euteleostomi</taxon>
        <taxon>Actinopterygii</taxon>
        <taxon>Neopterygii</taxon>
        <taxon>Teleostei</taxon>
        <taxon>Neoteleostei</taxon>
        <taxon>Acanthomorphata</taxon>
        <taxon>Ovalentaria</taxon>
        <taxon>Atherinomorphae</taxon>
        <taxon>Cyprinodontiformes</taxon>
        <taxon>Goodeidae</taxon>
        <taxon>Characodon</taxon>
    </lineage>
</organism>
<accession>A0ABU7DAE4</accession>
<proteinExistence type="predicted"/>
<evidence type="ECO:0000313" key="2">
    <source>
        <dbReference type="Proteomes" id="UP001352852"/>
    </source>
</evidence>
<evidence type="ECO:0000313" key="1">
    <source>
        <dbReference type="EMBL" id="MED6272106.1"/>
    </source>
</evidence>